<feature type="compositionally biased region" description="Low complexity" evidence="1">
    <location>
        <begin position="686"/>
        <end position="696"/>
    </location>
</feature>
<dbReference type="InterPro" id="IPR029787">
    <property type="entry name" value="Nucleotide_cyclase"/>
</dbReference>
<keyword evidence="4" id="KW-1185">Reference proteome</keyword>
<name>A0AAE3KE91_9PSEU</name>
<feature type="compositionally biased region" description="Low complexity" evidence="1">
    <location>
        <begin position="815"/>
        <end position="829"/>
    </location>
</feature>
<proteinExistence type="predicted"/>
<evidence type="ECO:0000256" key="1">
    <source>
        <dbReference type="SAM" id="MobiDB-lite"/>
    </source>
</evidence>
<feature type="compositionally biased region" description="Basic and acidic residues" evidence="1">
    <location>
        <begin position="697"/>
        <end position="736"/>
    </location>
</feature>
<feature type="compositionally biased region" description="Polar residues" evidence="1">
    <location>
        <begin position="1582"/>
        <end position="1609"/>
    </location>
</feature>
<comment type="caution">
    <text evidence="3">The sequence shown here is derived from an EMBL/GenBank/DDBJ whole genome shotgun (WGS) entry which is preliminary data.</text>
</comment>
<evidence type="ECO:0000259" key="2">
    <source>
        <dbReference type="PROSITE" id="PS50887"/>
    </source>
</evidence>
<dbReference type="SUPFAM" id="SSF55073">
    <property type="entry name" value="Nucleotide cyclase"/>
    <property type="match status" value="1"/>
</dbReference>
<feature type="compositionally biased region" description="Gly residues" evidence="1">
    <location>
        <begin position="1188"/>
        <end position="1207"/>
    </location>
</feature>
<feature type="compositionally biased region" description="Low complexity" evidence="1">
    <location>
        <begin position="1493"/>
        <end position="1545"/>
    </location>
</feature>
<dbReference type="GO" id="GO:0071111">
    <property type="term" value="F:cyclic-guanylate-specific phosphodiesterase activity"/>
    <property type="evidence" value="ECO:0007669"/>
    <property type="project" value="InterPro"/>
</dbReference>
<feature type="region of interest" description="Disordered" evidence="1">
    <location>
        <begin position="1493"/>
        <end position="1684"/>
    </location>
</feature>
<reference evidence="3" key="1">
    <citation type="submission" date="2022-06" db="EMBL/GenBank/DDBJ databases">
        <title>Genomic Encyclopedia of Archaeal and Bacterial Type Strains, Phase II (KMG-II): from individual species to whole genera.</title>
        <authorList>
            <person name="Goeker M."/>
        </authorList>
    </citation>
    <scope>NUCLEOTIDE SEQUENCE</scope>
    <source>
        <strain evidence="3">DSM 43935</strain>
    </source>
</reference>
<dbReference type="Gene3D" id="3.30.70.270">
    <property type="match status" value="1"/>
</dbReference>
<feature type="compositionally biased region" description="Basic and acidic residues" evidence="1">
    <location>
        <begin position="1560"/>
        <end position="1570"/>
    </location>
</feature>
<feature type="region of interest" description="Disordered" evidence="1">
    <location>
        <begin position="1360"/>
        <end position="1446"/>
    </location>
</feature>
<evidence type="ECO:0000313" key="4">
    <source>
        <dbReference type="Proteomes" id="UP001206128"/>
    </source>
</evidence>
<feature type="compositionally biased region" description="Low complexity" evidence="1">
    <location>
        <begin position="1210"/>
        <end position="1219"/>
    </location>
</feature>
<feature type="region of interest" description="Disordered" evidence="1">
    <location>
        <begin position="554"/>
        <end position="591"/>
    </location>
</feature>
<feature type="compositionally biased region" description="Low complexity" evidence="1">
    <location>
        <begin position="1015"/>
        <end position="1030"/>
    </location>
</feature>
<sequence>MQADVEVGALVTSAWRLRWQAPELTLVLAERAVALATARRDEADRLRAELLVVSAHNRLERGLRIAERALAALRSAQAAGEQETAWRLRVELAQCAKSAGVPLTGFAAVRPVLDAAGVPAALRAEALARASECLARLGRSRELTEAISEADRLLSLDQELEHDSRLLSRALLQASAAGHQRRWGDFATAAAAARDGLALLDDLRDPASDSGYTRGRLSLELVCALMDLDEPGKAAEVAAPLLDQPVRAPAADVLGWLRLVLATRLHLPLGQVDQATDLLRDAEDSARRHQLDPLLTESLLALAHVHELSGQLNDALNCLRSAHAAERRRARTVYAVRAQLAEEFATAQRQRTGIREQFAALLRKGRAAYPVTAPAGDPAGISTVPGADNSADATAGHNIWPAETPAEDSPDLLSRRAFRRRLDTLVGASTGETRLALVLLEVAPSADAASTANPQLVDRLVAAVARRANSASPTPAALGRAADAEIAVLLPGTTRGQARQWAERVRDAVATTDWNRIAPDLSVDVHVGIAQHHSGGTGDTLIAEADRALAAAKSTGRSRARRADTADPEEFVWPGLGSSRAGASTGGAADDMDADRARLESLGQVYRVEAARNRLRRTEDEGGAWAEAASRWRLRARRPGGGSPDSDAQWPAETPDQDPTGAAGTGVAPSTETADSRRRAARQPDSTTAAAASGRSAPERSAPDHPADRPTEDRSTGDRSTGDRSVGERSAGERSTGRSPAAHAAHAAADSRPEAEPEWPVSGSTRATRARASNTDAPRRATAADGDSGTTPAWPSEDHGTRPAPIRRPRRRAADQTAPAPQAEAGAAEATRRAADTAPAVDVLRAAGRFPVAGTGGRRRAAEPGDTASTSRQPSTDQSSTDQPGTDQPGTGRASAPAHPATPSPAASTRGPGGDGPPGSGQRHGPNQPGTEGATGDDAVVARPGRTGPPRTMDSWPTMMISRIDFDRLPRRHAAPDPDGDATEGRSSAGAAGQASGEPHTPTADPASGRDRHAASAPPSSGAHASESAGTGDPVTPSTASRHDTPGFLVSRASDGGLLGSRRMFRRRRRADQSAQPEETRDRDALDWPVTDTTDAGQGLAGPSGADPSATDPHTGGGGGDRARAGDQIGTASGHAPPSHADSGSTSPGPAGEGTLGAGRPATGPGGQHTDRSAVDGFGSASATDSSGTGGSGTGNRGGGSGGGGRHGTGRAAGARAGLDSGGTGQPTAHQRATSPPAGGSGTGAATPVLGEVRWKVEPPASRRHQVDITPTGDPFAPVAVDLSEAPTVPHPAIGRHGLPNNTQPDRATPELALPELATALGPLATPADPVLPVQQGSAQATAVGWAYSAETAVPLARTPMSTSTSGLSAAGTDAGASRTGTEPTGPEHISAGHTSTGHTGVGGTTATAPGERAAGQDENSGDTAAAGESTSTEDQAGGAGDADDDLGSLRDLGLADLLAEAMVAYETGRRGSGIPDDDDLSAFSAAVHSVSTDPATSSDAAHADATGANTARPDAAGFGAAGFGAPPAATAPPEARASAQAAPGDRGSTGEWGTDELDTERTGPIRRITDQPAHAAGESAPGSTRSGFDSTGTAHRGTDSTGPASFSTRSDRTSGDPDSRPGDNRHGDNRPGDNRPGANRFDDNRFGANNSGTDQYGNNLGANRFDEEFGWESFDRDWRLPGD</sequence>
<dbReference type="SMART" id="SM00267">
    <property type="entry name" value="GGDEF"/>
    <property type="match status" value="1"/>
</dbReference>
<organism evidence="3 4">
    <name type="scientific">Goodfellowiella coeruleoviolacea</name>
    <dbReference type="NCBI Taxonomy" id="334858"/>
    <lineage>
        <taxon>Bacteria</taxon>
        <taxon>Bacillati</taxon>
        <taxon>Actinomycetota</taxon>
        <taxon>Actinomycetes</taxon>
        <taxon>Pseudonocardiales</taxon>
        <taxon>Pseudonocardiaceae</taxon>
        <taxon>Goodfellowiella</taxon>
    </lineage>
</organism>
<accession>A0AAE3KE91</accession>
<evidence type="ECO:0000313" key="3">
    <source>
        <dbReference type="EMBL" id="MCP2165066.1"/>
    </source>
</evidence>
<feature type="compositionally biased region" description="Low complexity" evidence="1">
    <location>
        <begin position="1392"/>
        <end position="1411"/>
    </location>
</feature>
<protein>
    <submittedName>
        <fullName evidence="3">GGDEF domain-containing protein, diguanylate cyclase (C-di-GMP synthetase) or its enzymatically inactive variants</fullName>
    </submittedName>
</protein>
<dbReference type="Proteomes" id="UP001206128">
    <property type="component" value="Unassembled WGS sequence"/>
</dbReference>
<dbReference type="EMBL" id="JAMTCK010000004">
    <property type="protein sequence ID" value="MCP2165066.1"/>
    <property type="molecule type" value="Genomic_DNA"/>
</dbReference>
<dbReference type="PROSITE" id="PS50887">
    <property type="entry name" value="GGDEF"/>
    <property type="match status" value="1"/>
</dbReference>
<feature type="compositionally biased region" description="Polar residues" evidence="1">
    <location>
        <begin position="762"/>
        <end position="776"/>
    </location>
</feature>
<dbReference type="Pfam" id="PF00990">
    <property type="entry name" value="GGDEF"/>
    <property type="match status" value="1"/>
</dbReference>
<dbReference type="InterPro" id="IPR043128">
    <property type="entry name" value="Rev_trsase/Diguanyl_cyclase"/>
</dbReference>
<dbReference type="PANTHER" id="PTHR33121">
    <property type="entry name" value="CYCLIC DI-GMP PHOSPHODIESTERASE PDEF"/>
    <property type="match status" value="1"/>
</dbReference>
<feature type="compositionally biased region" description="Low complexity" evidence="1">
    <location>
        <begin position="1233"/>
        <end position="1248"/>
    </location>
</feature>
<feature type="compositionally biased region" description="Basic and acidic residues" evidence="1">
    <location>
        <begin position="1674"/>
        <end position="1684"/>
    </location>
</feature>
<dbReference type="InterPro" id="IPR000160">
    <property type="entry name" value="GGDEF_dom"/>
</dbReference>
<gene>
    <name evidence="3" type="ORF">LX83_001915</name>
</gene>
<feature type="compositionally biased region" description="Polar residues" evidence="1">
    <location>
        <begin position="867"/>
        <end position="889"/>
    </location>
</feature>
<feature type="compositionally biased region" description="Polar residues" evidence="1">
    <location>
        <begin position="1418"/>
        <end position="1435"/>
    </location>
</feature>
<dbReference type="RefSeq" id="WP_308203941.1">
    <property type="nucleotide sequence ID" value="NZ_JAMTCK010000004.1"/>
</dbReference>
<feature type="compositionally biased region" description="Low complexity" evidence="1">
    <location>
        <begin position="1176"/>
        <end position="1187"/>
    </location>
</feature>
<feature type="compositionally biased region" description="Low complexity" evidence="1">
    <location>
        <begin position="577"/>
        <end position="589"/>
    </location>
</feature>
<feature type="compositionally biased region" description="Basic and acidic residues" evidence="1">
    <location>
        <begin position="1610"/>
        <end position="1634"/>
    </location>
</feature>
<dbReference type="PANTHER" id="PTHR33121:SF79">
    <property type="entry name" value="CYCLIC DI-GMP PHOSPHODIESTERASE PDED-RELATED"/>
    <property type="match status" value="1"/>
</dbReference>
<feature type="region of interest" description="Disordered" evidence="1">
    <location>
        <begin position="635"/>
        <end position="1308"/>
    </location>
</feature>
<feature type="compositionally biased region" description="Polar residues" evidence="1">
    <location>
        <begin position="1648"/>
        <end position="1662"/>
    </location>
</feature>
<feature type="compositionally biased region" description="Low complexity" evidence="1">
    <location>
        <begin position="1362"/>
        <end position="1378"/>
    </location>
</feature>
<dbReference type="InterPro" id="IPR050706">
    <property type="entry name" value="Cyclic-di-GMP_PDE-like"/>
</dbReference>
<feature type="domain" description="GGDEF" evidence="2">
    <location>
        <begin position="433"/>
        <end position="565"/>
    </location>
</feature>
<feature type="compositionally biased region" description="Low complexity" evidence="1">
    <location>
        <begin position="894"/>
        <end position="909"/>
    </location>
</feature>
<feature type="compositionally biased region" description="Low complexity" evidence="1">
    <location>
        <begin position="985"/>
        <end position="997"/>
    </location>
</feature>